<feature type="signal peptide" evidence="1">
    <location>
        <begin position="1"/>
        <end position="21"/>
    </location>
</feature>
<dbReference type="PROSITE" id="PS51257">
    <property type="entry name" value="PROKAR_LIPOPROTEIN"/>
    <property type="match status" value="1"/>
</dbReference>
<reference evidence="3" key="1">
    <citation type="submission" date="2023-06" db="EMBL/GenBank/DDBJ databases">
        <title>Two novel species of Acinetobacter isolated from motorbike repairing workshop in Vietnam.</title>
        <authorList>
            <person name="Le N.T.T."/>
        </authorList>
    </citation>
    <scope>NUCLEOTIDE SEQUENCE</scope>
    <source>
        <strain evidence="3">VNH17</strain>
    </source>
</reference>
<dbReference type="InterPro" id="IPR038670">
    <property type="entry name" value="HslJ-like_sf"/>
</dbReference>
<dbReference type="Gene3D" id="2.40.128.270">
    <property type="match status" value="1"/>
</dbReference>
<organism evidence="3 4">
    <name type="scientific">Acinetobacter thutiue</name>
    <dbReference type="NCBI Taxonomy" id="2998078"/>
    <lineage>
        <taxon>Bacteria</taxon>
        <taxon>Pseudomonadati</taxon>
        <taxon>Pseudomonadota</taxon>
        <taxon>Gammaproteobacteria</taxon>
        <taxon>Moraxellales</taxon>
        <taxon>Moraxellaceae</taxon>
        <taxon>Acinetobacter</taxon>
    </lineage>
</organism>
<dbReference type="PANTHER" id="PTHR35535:SF1">
    <property type="entry name" value="HEAT SHOCK PROTEIN HSLJ"/>
    <property type="match status" value="1"/>
</dbReference>
<keyword evidence="1" id="KW-0732">Signal</keyword>
<feature type="chain" id="PRO_5046509110" evidence="1">
    <location>
        <begin position="22"/>
        <end position="155"/>
    </location>
</feature>
<proteinExistence type="predicted"/>
<evidence type="ECO:0000313" key="3">
    <source>
        <dbReference type="EMBL" id="MDN0014878.1"/>
    </source>
</evidence>
<dbReference type="Proteomes" id="UP001168524">
    <property type="component" value="Unassembled WGS sequence"/>
</dbReference>
<evidence type="ECO:0000256" key="1">
    <source>
        <dbReference type="SAM" id="SignalP"/>
    </source>
</evidence>
<dbReference type="EMBL" id="JAUDZE010000005">
    <property type="protein sequence ID" value="MDN0014878.1"/>
    <property type="molecule type" value="Genomic_DNA"/>
</dbReference>
<evidence type="ECO:0000259" key="2">
    <source>
        <dbReference type="Pfam" id="PF03724"/>
    </source>
</evidence>
<evidence type="ECO:0000313" key="4">
    <source>
        <dbReference type="Proteomes" id="UP001168524"/>
    </source>
</evidence>
<dbReference type="InterPro" id="IPR005184">
    <property type="entry name" value="DUF306_Meta_HslJ"/>
</dbReference>
<dbReference type="PANTHER" id="PTHR35535">
    <property type="entry name" value="HEAT SHOCK PROTEIN HSLJ"/>
    <property type="match status" value="1"/>
</dbReference>
<keyword evidence="4" id="KW-1185">Reference proteome</keyword>
<accession>A0ABT7WQB9</accession>
<feature type="domain" description="DUF306" evidence="2">
    <location>
        <begin position="37"/>
        <end position="144"/>
    </location>
</feature>
<protein>
    <submittedName>
        <fullName evidence="3">META domain-containing protein</fullName>
    </submittedName>
</protein>
<gene>
    <name evidence="3" type="ORF">QTA56_11650</name>
</gene>
<name>A0ABT7WQB9_9GAMM</name>
<comment type="caution">
    <text evidence="3">The sequence shown here is derived from an EMBL/GenBank/DDBJ whole genome shotgun (WGS) entry which is preliminary data.</text>
</comment>
<dbReference type="RefSeq" id="WP_267981114.1">
    <property type="nucleotide sequence ID" value="NZ_JAPQKF010000005.1"/>
</dbReference>
<dbReference type="InterPro" id="IPR053147">
    <property type="entry name" value="Hsp_HslJ-like"/>
</dbReference>
<sequence>MVKNFLAASTLAATLAFTGCASLESSLNANSSTAIVLQNTPWFATEVNGTKIQLDNPNRPTLSFDTDSKRFGGADGCNKIQGSYETKGQQLSLGQIAGTLMACHGVQDTVSRQFNDALAKTDRYEIKGHELKFLDKSGQTLVKFVTVIQPLPFKN</sequence>
<dbReference type="Pfam" id="PF03724">
    <property type="entry name" value="META"/>
    <property type="match status" value="1"/>
</dbReference>